<dbReference type="EMBL" id="CM023474">
    <property type="protein sequence ID" value="KAH7948838.1"/>
    <property type="molecule type" value="Genomic_DNA"/>
</dbReference>
<comment type="caution">
    <text evidence="1">The sequence shown here is derived from an EMBL/GenBank/DDBJ whole genome shotgun (WGS) entry which is preliminary data.</text>
</comment>
<dbReference type="Proteomes" id="UP000821865">
    <property type="component" value="Chromosome 5"/>
</dbReference>
<keyword evidence="2" id="KW-1185">Reference proteome</keyword>
<reference evidence="1" key="1">
    <citation type="submission" date="2020-05" db="EMBL/GenBank/DDBJ databases">
        <title>Large-scale comparative analyses of tick genomes elucidate their genetic diversity and vector capacities.</title>
        <authorList>
            <person name="Jia N."/>
            <person name="Wang J."/>
            <person name="Shi W."/>
            <person name="Du L."/>
            <person name="Sun Y."/>
            <person name="Zhan W."/>
            <person name="Jiang J."/>
            <person name="Wang Q."/>
            <person name="Zhang B."/>
            <person name="Ji P."/>
            <person name="Sakyi L.B."/>
            <person name="Cui X."/>
            <person name="Yuan T."/>
            <person name="Jiang B."/>
            <person name="Yang W."/>
            <person name="Lam T.T.-Y."/>
            <person name="Chang Q."/>
            <person name="Ding S."/>
            <person name="Wang X."/>
            <person name="Zhu J."/>
            <person name="Ruan X."/>
            <person name="Zhao L."/>
            <person name="Wei J."/>
            <person name="Que T."/>
            <person name="Du C."/>
            <person name="Cheng J."/>
            <person name="Dai P."/>
            <person name="Han X."/>
            <person name="Huang E."/>
            <person name="Gao Y."/>
            <person name="Liu J."/>
            <person name="Shao H."/>
            <person name="Ye R."/>
            <person name="Li L."/>
            <person name="Wei W."/>
            <person name="Wang X."/>
            <person name="Wang C."/>
            <person name="Yang T."/>
            <person name="Huo Q."/>
            <person name="Li W."/>
            <person name="Guo W."/>
            <person name="Chen H."/>
            <person name="Zhou L."/>
            <person name="Ni X."/>
            <person name="Tian J."/>
            <person name="Zhou Y."/>
            <person name="Sheng Y."/>
            <person name="Liu T."/>
            <person name="Pan Y."/>
            <person name="Xia L."/>
            <person name="Li J."/>
            <person name="Zhao F."/>
            <person name="Cao W."/>
        </authorList>
    </citation>
    <scope>NUCLEOTIDE SEQUENCE</scope>
    <source>
        <strain evidence="1">Dsil-2018</strain>
    </source>
</reference>
<evidence type="ECO:0000313" key="2">
    <source>
        <dbReference type="Proteomes" id="UP000821865"/>
    </source>
</evidence>
<accession>A0ACB8CP63</accession>
<gene>
    <name evidence="1" type="ORF">HPB49_002702</name>
</gene>
<proteinExistence type="predicted"/>
<evidence type="ECO:0000313" key="1">
    <source>
        <dbReference type="EMBL" id="KAH7948838.1"/>
    </source>
</evidence>
<sequence>MIRVLQSTVSECVRRVAKAVVNAGARNKWVHFLKTSEEKAAEGKGFTSARCYSRCHRMHGRQPHCHYHTQGCVALVNGDILWSHFSQICDADTRILAVDPMRSGSDHDSFVWRMTWLRRWFQAGRIANSDEYLLGDSGYPLEPWLLTPVPGHPPTQTAEGEYSTAHAAMRSVVERCTRLLKSRFRCLQRYRSLLYEAERAEHCRCMCCVAQPSAV</sequence>
<organism evidence="1 2">
    <name type="scientific">Dermacentor silvarum</name>
    <name type="common">Tick</name>
    <dbReference type="NCBI Taxonomy" id="543639"/>
    <lineage>
        <taxon>Eukaryota</taxon>
        <taxon>Metazoa</taxon>
        <taxon>Ecdysozoa</taxon>
        <taxon>Arthropoda</taxon>
        <taxon>Chelicerata</taxon>
        <taxon>Arachnida</taxon>
        <taxon>Acari</taxon>
        <taxon>Parasitiformes</taxon>
        <taxon>Ixodida</taxon>
        <taxon>Ixodoidea</taxon>
        <taxon>Ixodidae</taxon>
        <taxon>Rhipicephalinae</taxon>
        <taxon>Dermacentor</taxon>
    </lineage>
</organism>
<protein>
    <submittedName>
        <fullName evidence="1">Uncharacterized protein</fullName>
    </submittedName>
</protein>
<name>A0ACB8CP63_DERSI</name>